<reference evidence="1 2" key="1">
    <citation type="journal article" date="2024" name="Plant Biotechnol. J.">
        <title>Dendrobium thyrsiflorum genome and its molecular insights into genes involved in important horticultural traits.</title>
        <authorList>
            <person name="Chen B."/>
            <person name="Wang J.Y."/>
            <person name="Zheng P.J."/>
            <person name="Li K.L."/>
            <person name="Liang Y.M."/>
            <person name="Chen X.F."/>
            <person name="Zhang C."/>
            <person name="Zhao X."/>
            <person name="He X."/>
            <person name="Zhang G.Q."/>
            <person name="Liu Z.J."/>
            <person name="Xu Q."/>
        </authorList>
    </citation>
    <scope>NUCLEOTIDE SEQUENCE [LARGE SCALE GENOMIC DNA]</scope>
    <source>
        <strain evidence="1">GZMU011</strain>
    </source>
</reference>
<dbReference type="AlphaFoldDB" id="A0ABD0U134"/>
<evidence type="ECO:0000313" key="2">
    <source>
        <dbReference type="Proteomes" id="UP001552299"/>
    </source>
</evidence>
<dbReference type="Proteomes" id="UP001552299">
    <property type="component" value="Unassembled WGS sequence"/>
</dbReference>
<keyword evidence="2" id="KW-1185">Reference proteome</keyword>
<protein>
    <submittedName>
        <fullName evidence="1">Uncharacterized protein</fullName>
    </submittedName>
</protein>
<proteinExistence type="predicted"/>
<gene>
    <name evidence="1" type="ORF">M5K25_023950</name>
</gene>
<accession>A0ABD0U134</accession>
<dbReference type="EMBL" id="JANQDX010000018">
    <property type="protein sequence ID" value="KAL0905525.1"/>
    <property type="molecule type" value="Genomic_DNA"/>
</dbReference>
<evidence type="ECO:0000313" key="1">
    <source>
        <dbReference type="EMBL" id="KAL0905525.1"/>
    </source>
</evidence>
<sequence length="357" mass="39492">MLLIDSGDEGEDDSLYVVFYELINLKVDVEERRPEDVDLPLIVVNKAVIMFWIRHTWGPVKEEGEGEDLPDFASRRLPRLGEISGVIACLPRQESRAQSVSGDTAAVVFISATPIEACTGLQGYLFENHKSFPDGTETRGRTGVGLQVENGGCRGVRSEVLGLLQVEIGTVRSCGCRWMRRRVVWMGSVTEVSGLELEDCGTVRDREGRSNGRSYGSSRDACDQVDVESSGASGSSVECGVGGSEYRDRRFGESKQRRDAMEGSEVANEEGGKLGFWYAREVRNQSQRLCSFMLLTRAGASERTLRIDVSDGIYGFDNPMYAGFAHEFGGIRGISGGRRQIRGMQRLFSYFVLLYRG</sequence>
<name>A0ABD0U134_DENTH</name>
<comment type="caution">
    <text evidence="1">The sequence shown here is derived from an EMBL/GenBank/DDBJ whole genome shotgun (WGS) entry which is preliminary data.</text>
</comment>
<organism evidence="1 2">
    <name type="scientific">Dendrobium thyrsiflorum</name>
    <name type="common">Pinecone-like raceme dendrobium</name>
    <name type="synonym">Orchid</name>
    <dbReference type="NCBI Taxonomy" id="117978"/>
    <lineage>
        <taxon>Eukaryota</taxon>
        <taxon>Viridiplantae</taxon>
        <taxon>Streptophyta</taxon>
        <taxon>Embryophyta</taxon>
        <taxon>Tracheophyta</taxon>
        <taxon>Spermatophyta</taxon>
        <taxon>Magnoliopsida</taxon>
        <taxon>Liliopsida</taxon>
        <taxon>Asparagales</taxon>
        <taxon>Orchidaceae</taxon>
        <taxon>Epidendroideae</taxon>
        <taxon>Malaxideae</taxon>
        <taxon>Dendrobiinae</taxon>
        <taxon>Dendrobium</taxon>
    </lineage>
</organism>